<evidence type="ECO:0000313" key="1">
    <source>
        <dbReference type="EMBL" id="EEF13596.1"/>
    </source>
</evidence>
<dbReference type="EMBL" id="ACFU01000017">
    <property type="protein sequence ID" value="EEF13596.1"/>
    <property type="molecule type" value="Genomic_DNA"/>
</dbReference>
<gene>
    <name evidence="1" type="ORF">CAMRE0001_1464</name>
</gene>
<keyword evidence="2" id="KW-1185">Reference proteome</keyword>
<accession>B9D330</accession>
<comment type="caution">
    <text evidence="1">The sequence shown here is derived from an EMBL/GenBank/DDBJ whole genome shotgun (WGS) entry which is preliminary data.</text>
</comment>
<dbReference type="Proteomes" id="UP000003082">
    <property type="component" value="Unassembled WGS sequence"/>
</dbReference>
<reference evidence="1 2" key="1">
    <citation type="submission" date="2008-08" db="EMBL/GenBank/DDBJ databases">
        <authorList>
            <person name="Madupu R."/>
            <person name="Durkin A.S."/>
            <person name="Torralba M."/>
            <person name="Methe B."/>
            <person name="Sutton G.G."/>
            <person name="Strausberg R.L."/>
            <person name="Nelson K.E."/>
        </authorList>
    </citation>
    <scope>NUCLEOTIDE SEQUENCE [LARGE SCALE GENOMIC DNA]</scope>
    <source>
        <strain evidence="1 2">RM3267</strain>
    </source>
</reference>
<name>B9D330_CAMRE</name>
<proteinExistence type="predicted"/>
<sequence length="50" mass="5565">MLHLCLFSQIECVLSVANEVKLSTRPLTLGFKVAFIYFKTSENGAAGRFI</sequence>
<organism evidence="1 2">
    <name type="scientific">Campylobacter rectus RM3267</name>
    <dbReference type="NCBI Taxonomy" id="553218"/>
    <lineage>
        <taxon>Bacteria</taxon>
        <taxon>Pseudomonadati</taxon>
        <taxon>Campylobacterota</taxon>
        <taxon>Epsilonproteobacteria</taxon>
        <taxon>Campylobacterales</taxon>
        <taxon>Campylobacteraceae</taxon>
        <taxon>Campylobacter</taxon>
    </lineage>
</organism>
<dbReference type="STRING" id="553218.CAMRE0001_1464"/>
<protein>
    <submittedName>
        <fullName evidence="1">Uncharacterized protein</fullName>
    </submittedName>
</protein>
<evidence type="ECO:0000313" key="2">
    <source>
        <dbReference type="Proteomes" id="UP000003082"/>
    </source>
</evidence>
<dbReference type="AlphaFoldDB" id="B9D330"/>